<dbReference type="PANTHER" id="PTHR32108">
    <property type="entry name" value="DNA-DIRECTED RNA POLYMERASE SUBUNIT ALPHA"/>
    <property type="match status" value="1"/>
</dbReference>
<protein>
    <submittedName>
        <fullName evidence="1">Uncharacterized protein</fullName>
    </submittedName>
</protein>
<name>A0A9D4W7H3_PEA</name>
<gene>
    <name evidence="1" type="ORF">KIW84_062514</name>
</gene>
<dbReference type="Proteomes" id="UP001058974">
    <property type="component" value="Chromosome 6"/>
</dbReference>
<dbReference type="Gramene" id="Psat06G0251400-T1">
    <property type="protein sequence ID" value="KAI5396333.1"/>
    <property type="gene ID" value="KIW84_062514"/>
</dbReference>
<accession>A0A9D4W7H3</accession>
<dbReference type="AlphaFoldDB" id="A0A9D4W7H3"/>
<keyword evidence="2" id="KW-1185">Reference proteome</keyword>
<sequence length="252" mass="28511">MSYAELYPSLVLKNLLQPRNPPQIPEPLPWWYKAELRCAFQQGAPNHDIENCYPLKYEVQKSVKSGMMSFEDRAPNVKANPLSLMVIPLLICVNRSISPLVIQLAGPVPYASNRVVPYQYNATMVENGQEVPLHTTNSIMNIADIMEVTRSGRVFGPVFPKDVEDVSECKKGDVPASEFNMVEQLLQTPSKISVLSLLMNYQAHKEALQRVLEQAYVEHDVTVDQFDHILANITYCNNLSFCDEELPEEGRN</sequence>
<reference evidence="1 2" key="1">
    <citation type="journal article" date="2022" name="Nat. Genet.">
        <title>Improved pea reference genome and pan-genome highlight genomic features and evolutionary characteristics.</title>
        <authorList>
            <person name="Yang T."/>
            <person name="Liu R."/>
            <person name="Luo Y."/>
            <person name="Hu S."/>
            <person name="Wang D."/>
            <person name="Wang C."/>
            <person name="Pandey M.K."/>
            <person name="Ge S."/>
            <person name="Xu Q."/>
            <person name="Li N."/>
            <person name="Li G."/>
            <person name="Huang Y."/>
            <person name="Saxena R.K."/>
            <person name="Ji Y."/>
            <person name="Li M."/>
            <person name="Yan X."/>
            <person name="He Y."/>
            <person name="Liu Y."/>
            <person name="Wang X."/>
            <person name="Xiang C."/>
            <person name="Varshney R.K."/>
            <person name="Ding H."/>
            <person name="Gao S."/>
            <person name="Zong X."/>
        </authorList>
    </citation>
    <scope>NUCLEOTIDE SEQUENCE [LARGE SCALE GENOMIC DNA]</scope>
    <source>
        <strain evidence="1 2">cv. Zhongwan 6</strain>
    </source>
</reference>
<proteinExistence type="predicted"/>
<comment type="caution">
    <text evidence="1">The sequence shown here is derived from an EMBL/GenBank/DDBJ whole genome shotgun (WGS) entry which is preliminary data.</text>
</comment>
<evidence type="ECO:0000313" key="1">
    <source>
        <dbReference type="EMBL" id="KAI5396333.1"/>
    </source>
</evidence>
<dbReference type="EMBL" id="JAMSHJ010000006">
    <property type="protein sequence ID" value="KAI5396333.1"/>
    <property type="molecule type" value="Genomic_DNA"/>
</dbReference>
<organism evidence="1 2">
    <name type="scientific">Pisum sativum</name>
    <name type="common">Garden pea</name>
    <name type="synonym">Lathyrus oleraceus</name>
    <dbReference type="NCBI Taxonomy" id="3888"/>
    <lineage>
        <taxon>Eukaryota</taxon>
        <taxon>Viridiplantae</taxon>
        <taxon>Streptophyta</taxon>
        <taxon>Embryophyta</taxon>
        <taxon>Tracheophyta</taxon>
        <taxon>Spermatophyta</taxon>
        <taxon>Magnoliopsida</taxon>
        <taxon>eudicotyledons</taxon>
        <taxon>Gunneridae</taxon>
        <taxon>Pentapetalae</taxon>
        <taxon>rosids</taxon>
        <taxon>fabids</taxon>
        <taxon>Fabales</taxon>
        <taxon>Fabaceae</taxon>
        <taxon>Papilionoideae</taxon>
        <taxon>50 kb inversion clade</taxon>
        <taxon>NPAAA clade</taxon>
        <taxon>Hologalegina</taxon>
        <taxon>IRL clade</taxon>
        <taxon>Fabeae</taxon>
        <taxon>Lathyrus</taxon>
    </lineage>
</organism>
<evidence type="ECO:0000313" key="2">
    <source>
        <dbReference type="Proteomes" id="UP001058974"/>
    </source>
</evidence>
<dbReference type="PANTHER" id="PTHR32108:SF9">
    <property type="entry name" value="REVERSE TRANSCRIPTASE RNASE H-LIKE DOMAIN-CONTAINING PROTEIN"/>
    <property type="match status" value="1"/>
</dbReference>